<proteinExistence type="predicted"/>
<keyword evidence="1" id="KW-0285">Flavoprotein</keyword>
<dbReference type="AlphaFoldDB" id="A9ICC4"/>
<keyword evidence="4" id="KW-0223">Dioxygenase</keyword>
<dbReference type="PANTHER" id="PTHR32332:SF20">
    <property type="entry name" value="2-NITROPROPANE DIOXYGENASE-LIKE PROTEIN"/>
    <property type="match status" value="1"/>
</dbReference>
<reference evidence="4 5" key="1">
    <citation type="journal article" date="2008" name="BMC Genomics">
        <title>The missing link: Bordetella petrii is endowed with both the metabolic versatility of environmental bacteria and virulence traits of pathogenic Bordetellae.</title>
        <authorList>
            <person name="Gross R."/>
            <person name="Guzman C.A."/>
            <person name="Sebaihia M."/>
            <person name="Martins Dos Santos V.A."/>
            <person name="Pieper D.H."/>
            <person name="Koebnik R."/>
            <person name="Lechner M."/>
            <person name="Bartels D."/>
            <person name="Buhrmester J."/>
            <person name="Choudhuri J.V."/>
            <person name="Ebensen T."/>
            <person name="Gaigalat L."/>
            <person name="Herrmann S."/>
            <person name="Khachane A.N."/>
            <person name="Larisch C."/>
            <person name="Link S."/>
            <person name="Linke B."/>
            <person name="Meyer F."/>
            <person name="Mormann S."/>
            <person name="Nakunst D."/>
            <person name="Rueckert C."/>
            <person name="Schneiker-Bekel S."/>
            <person name="Schulze K."/>
            <person name="Vorhoelter F.J."/>
            <person name="Yevsa T."/>
            <person name="Engle J.T."/>
            <person name="Goldman W.E."/>
            <person name="Puehler A."/>
            <person name="Goebel U.B."/>
            <person name="Goesmann A."/>
            <person name="Bloecker H."/>
            <person name="Kaiser O."/>
            <person name="Martinez-Arias R."/>
        </authorList>
    </citation>
    <scope>NUCLEOTIDE SEQUENCE [LARGE SCALE GENOMIC DNA]</scope>
    <source>
        <strain evidence="5">ATCC BAA-461 / DSM 12804 / CCUG 43448 / CIP 107267 / Se-1111R</strain>
    </source>
</reference>
<dbReference type="GO" id="GO:0018580">
    <property type="term" value="F:nitronate monooxygenase activity"/>
    <property type="evidence" value="ECO:0007669"/>
    <property type="project" value="InterPro"/>
</dbReference>
<dbReference type="GO" id="GO:0051213">
    <property type="term" value="F:dioxygenase activity"/>
    <property type="evidence" value="ECO:0007669"/>
    <property type="project" value="UniProtKB-KW"/>
</dbReference>
<dbReference type="STRING" id="94624.Bpet1216"/>
<dbReference type="Proteomes" id="UP000001225">
    <property type="component" value="Chromosome"/>
</dbReference>
<dbReference type="InterPro" id="IPR004136">
    <property type="entry name" value="NMO"/>
</dbReference>
<dbReference type="eggNOG" id="COG2070">
    <property type="taxonomic scope" value="Bacteria"/>
</dbReference>
<keyword evidence="2" id="KW-0288">FMN</keyword>
<dbReference type="EMBL" id="AM902716">
    <property type="protein sequence ID" value="CAP41550.1"/>
    <property type="molecule type" value="Genomic_DNA"/>
</dbReference>
<dbReference type="EC" id="1.13.11.32" evidence="4"/>
<evidence type="ECO:0000256" key="3">
    <source>
        <dbReference type="ARBA" id="ARBA00023002"/>
    </source>
</evidence>
<dbReference type="CDD" id="cd04730">
    <property type="entry name" value="NPD_like"/>
    <property type="match status" value="1"/>
</dbReference>
<keyword evidence="5" id="KW-1185">Reference proteome</keyword>
<sequence length="330" mass="34077">MTPHSTTSESVRRFETAATRTLGIRYPIVQGGLARIARAELAGAVSAAGGLGQLAAAGLGTPELLRAEIRKVRRLTEAPFGVNFPVGHMPIDVLIDVVLEEKVAVVSFTGGNPKPYIRRMEGSGIGILVLVAGPEQAIKAEQAGADIIATVGFEGGGHIGRSDLTTMVAVPLVKRAVGIPVLAGGGIADGSGLAAALALGADGVEVGTRFIAVKEAYAHEGYKAAVVQTKSDDTVVIKRSLGTPGRALSNRWTERILAAEAQGKPRDEVLALVRADANERAVRDGDMETGLAWLGQSAAIASDIPGAGALVERMAAEARDILRGLAQTMT</sequence>
<evidence type="ECO:0000313" key="4">
    <source>
        <dbReference type="EMBL" id="CAP41550.1"/>
    </source>
</evidence>
<dbReference type="Pfam" id="PF03060">
    <property type="entry name" value="NMO"/>
    <property type="match status" value="2"/>
</dbReference>
<dbReference type="Gene3D" id="3.20.20.70">
    <property type="entry name" value="Aldolase class I"/>
    <property type="match status" value="1"/>
</dbReference>
<name>A9ICC4_BORPD</name>
<accession>A9ICC4</accession>
<protein>
    <submittedName>
        <fullName evidence="4">Similar to dioxygenases related to 2-nitropropane</fullName>
        <ecNumber evidence="4">1.13.11.32</ecNumber>
    </submittedName>
</protein>
<keyword evidence="3 4" id="KW-0560">Oxidoreductase</keyword>
<evidence type="ECO:0000256" key="2">
    <source>
        <dbReference type="ARBA" id="ARBA00022643"/>
    </source>
</evidence>
<dbReference type="KEGG" id="bpt:Bpet1216"/>
<organism evidence="4 5">
    <name type="scientific">Bordetella petrii (strain ATCC BAA-461 / DSM 12804 / CCUG 43448 / CIP 107267 / Se-1111R)</name>
    <dbReference type="NCBI Taxonomy" id="340100"/>
    <lineage>
        <taxon>Bacteria</taxon>
        <taxon>Pseudomonadati</taxon>
        <taxon>Pseudomonadota</taxon>
        <taxon>Betaproteobacteria</taxon>
        <taxon>Burkholderiales</taxon>
        <taxon>Alcaligenaceae</taxon>
        <taxon>Bordetella</taxon>
    </lineage>
</organism>
<gene>
    <name evidence="4" type="ordered locus">Bpet1216</name>
</gene>
<evidence type="ECO:0000313" key="5">
    <source>
        <dbReference type="Proteomes" id="UP000001225"/>
    </source>
</evidence>
<dbReference type="SUPFAM" id="SSF51412">
    <property type="entry name" value="Inosine monophosphate dehydrogenase (IMPDH)"/>
    <property type="match status" value="1"/>
</dbReference>
<evidence type="ECO:0000256" key="1">
    <source>
        <dbReference type="ARBA" id="ARBA00022630"/>
    </source>
</evidence>
<dbReference type="InterPro" id="IPR013785">
    <property type="entry name" value="Aldolase_TIM"/>
</dbReference>
<dbReference type="PANTHER" id="PTHR32332">
    <property type="entry name" value="2-NITROPROPANE DIOXYGENASE"/>
    <property type="match status" value="1"/>
</dbReference>